<sequence>MRPNSIKRALQAGQSIVNGWLAIPSSYSAEVMGHSGCDAVTVDLQHGMIGFDSALGMFQALSSTPAIPLARVPVNDGAQIMRLLDAGAYGIICPMISTPEDAARFVSACRYPPKGDRSFGPSRGMLYGGSDYYPHADDEILTIGMIETQAGLDNLDAILSVEGLDGIYIGPNDLSLALGQAPSSEPTSPVVVQAIAHICERTSAHGKIPGIFCSSGEAARMRVEQGFRMVTPGNEAGLLAAAARAAVSTIKGNGTGFTPSTSSTSGPTGHSGY</sequence>
<dbReference type="SUPFAM" id="SSF51621">
    <property type="entry name" value="Phosphoenolpyruvate/pyruvate domain"/>
    <property type="match status" value="1"/>
</dbReference>
<dbReference type="Pfam" id="PF03328">
    <property type="entry name" value="HpcH_HpaI"/>
    <property type="match status" value="1"/>
</dbReference>
<evidence type="ECO:0000259" key="5">
    <source>
        <dbReference type="Pfam" id="PF03328"/>
    </source>
</evidence>
<dbReference type="EMBL" id="CP028901">
    <property type="protein sequence ID" value="AWB33320.1"/>
    <property type="molecule type" value="Genomic_DNA"/>
</dbReference>
<dbReference type="InterPro" id="IPR050251">
    <property type="entry name" value="HpcH-HpaI_aldolase"/>
</dbReference>
<dbReference type="InterPro" id="IPR005000">
    <property type="entry name" value="Aldolase/citrate-lyase_domain"/>
</dbReference>
<keyword evidence="2" id="KW-0479">Metal-binding</keyword>
<feature type="domain" description="HpcH/HpaI aldolase/citrate lyase" evidence="5">
    <location>
        <begin position="20"/>
        <end position="240"/>
    </location>
</feature>
<evidence type="ECO:0000313" key="6">
    <source>
        <dbReference type="EMBL" id="AWB33320.1"/>
    </source>
</evidence>
<dbReference type="Proteomes" id="UP000244571">
    <property type="component" value="Chromosome"/>
</dbReference>
<keyword evidence="7" id="KW-1185">Reference proteome</keyword>
<feature type="region of interest" description="Disordered" evidence="4">
    <location>
        <begin position="252"/>
        <end position="273"/>
    </location>
</feature>
<accession>A0A2R4XHP6</accession>
<dbReference type="GO" id="GO:0005737">
    <property type="term" value="C:cytoplasm"/>
    <property type="evidence" value="ECO:0007669"/>
    <property type="project" value="TreeGrafter"/>
</dbReference>
<evidence type="ECO:0000256" key="2">
    <source>
        <dbReference type="ARBA" id="ARBA00022723"/>
    </source>
</evidence>
<dbReference type="GO" id="GO:0046872">
    <property type="term" value="F:metal ion binding"/>
    <property type="evidence" value="ECO:0007669"/>
    <property type="project" value="UniProtKB-KW"/>
</dbReference>
<keyword evidence="3" id="KW-0456">Lyase</keyword>
<gene>
    <name evidence="6" type="ORF">DBV39_05945</name>
</gene>
<dbReference type="GO" id="GO:0016832">
    <property type="term" value="F:aldehyde-lyase activity"/>
    <property type="evidence" value="ECO:0007669"/>
    <property type="project" value="TreeGrafter"/>
</dbReference>
<comment type="similarity">
    <text evidence="1">Belongs to the HpcH/HpaI aldolase family.</text>
</comment>
<dbReference type="OrthoDB" id="86160at2"/>
<dbReference type="RefSeq" id="WP_108620749.1">
    <property type="nucleotide sequence ID" value="NZ_CP028901.1"/>
</dbReference>
<name>A0A2R4XHP6_9BURK</name>
<dbReference type="KEGG" id="boz:DBV39_05945"/>
<organism evidence="6 7">
    <name type="scientific">Orrella marina</name>
    <dbReference type="NCBI Taxonomy" id="2163011"/>
    <lineage>
        <taxon>Bacteria</taxon>
        <taxon>Pseudomonadati</taxon>
        <taxon>Pseudomonadota</taxon>
        <taxon>Betaproteobacteria</taxon>
        <taxon>Burkholderiales</taxon>
        <taxon>Alcaligenaceae</taxon>
        <taxon>Orrella</taxon>
    </lineage>
</organism>
<evidence type="ECO:0000256" key="4">
    <source>
        <dbReference type="SAM" id="MobiDB-lite"/>
    </source>
</evidence>
<dbReference type="InterPro" id="IPR015813">
    <property type="entry name" value="Pyrv/PenolPyrv_kinase-like_dom"/>
</dbReference>
<dbReference type="AlphaFoldDB" id="A0A2R4XHP6"/>
<dbReference type="InterPro" id="IPR040442">
    <property type="entry name" value="Pyrv_kinase-like_dom_sf"/>
</dbReference>
<proteinExistence type="inferred from homology"/>
<evidence type="ECO:0000256" key="3">
    <source>
        <dbReference type="ARBA" id="ARBA00023239"/>
    </source>
</evidence>
<evidence type="ECO:0000256" key="1">
    <source>
        <dbReference type="ARBA" id="ARBA00005568"/>
    </source>
</evidence>
<dbReference type="PANTHER" id="PTHR30502:SF0">
    <property type="entry name" value="PHOSPHOENOLPYRUVATE CARBOXYLASE FAMILY PROTEIN"/>
    <property type="match status" value="1"/>
</dbReference>
<reference evidence="6 7" key="1">
    <citation type="submission" date="2018-04" db="EMBL/GenBank/DDBJ databases">
        <title>Bordetella sp. HZ20 isolated from seawater.</title>
        <authorList>
            <person name="Sun C."/>
        </authorList>
    </citation>
    <scope>NUCLEOTIDE SEQUENCE [LARGE SCALE GENOMIC DNA]</scope>
    <source>
        <strain evidence="6 7">HZ20</strain>
    </source>
</reference>
<protein>
    <submittedName>
        <fullName evidence="6">2,4-dihydroxyhept-2-ene-1,7-dioic acid aldolase</fullName>
    </submittedName>
</protein>
<evidence type="ECO:0000313" key="7">
    <source>
        <dbReference type="Proteomes" id="UP000244571"/>
    </source>
</evidence>
<dbReference type="PANTHER" id="PTHR30502">
    <property type="entry name" value="2-KETO-3-DEOXY-L-RHAMNONATE ALDOLASE"/>
    <property type="match status" value="1"/>
</dbReference>
<dbReference type="Gene3D" id="3.20.20.60">
    <property type="entry name" value="Phosphoenolpyruvate-binding domains"/>
    <property type="match status" value="1"/>
</dbReference>
<feature type="compositionally biased region" description="Low complexity" evidence="4">
    <location>
        <begin position="256"/>
        <end position="273"/>
    </location>
</feature>